<feature type="transmembrane region" description="Helical" evidence="2">
    <location>
        <begin position="72"/>
        <end position="89"/>
    </location>
</feature>
<dbReference type="AlphaFoldDB" id="A0A9D2ERD6"/>
<evidence type="ECO:0000313" key="4">
    <source>
        <dbReference type="Proteomes" id="UP000824048"/>
    </source>
</evidence>
<reference evidence="3" key="2">
    <citation type="submission" date="2021-04" db="EMBL/GenBank/DDBJ databases">
        <authorList>
            <person name="Gilroy R."/>
        </authorList>
    </citation>
    <scope>NUCLEOTIDE SEQUENCE</scope>
    <source>
        <strain evidence="3">ChiSxjej1B13-11774</strain>
    </source>
</reference>
<keyword evidence="2" id="KW-0472">Membrane</keyword>
<keyword evidence="2" id="KW-0812">Transmembrane</keyword>
<keyword evidence="2" id="KW-1133">Transmembrane helix</keyword>
<protein>
    <submittedName>
        <fullName evidence="3">Uncharacterized protein</fullName>
    </submittedName>
</protein>
<dbReference type="Proteomes" id="UP000824048">
    <property type="component" value="Unassembled WGS sequence"/>
</dbReference>
<reference evidence="3" key="1">
    <citation type="journal article" date="2021" name="PeerJ">
        <title>Extensive microbial diversity within the chicken gut microbiome revealed by metagenomics and culture.</title>
        <authorList>
            <person name="Gilroy R."/>
            <person name="Ravi A."/>
            <person name="Getino M."/>
            <person name="Pursley I."/>
            <person name="Horton D.L."/>
            <person name="Alikhan N.F."/>
            <person name="Baker D."/>
            <person name="Gharbi K."/>
            <person name="Hall N."/>
            <person name="Watson M."/>
            <person name="Adriaenssens E.M."/>
            <person name="Foster-Nyarko E."/>
            <person name="Jarju S."/>
            <person name="Secka A."/>
            <person name="Antonio M."/>
            <person name="Oren A."/>
            <person name="Chaudhuri R.R."/>
            <person name="La Ragione R."/>
            <person name="Hildebrand F."/>
            <person name="Pallen M.J."/>
        </authorList>
    </citation>
    <scope>NUCLEOTIDE SEQUENCE</scope>
    <source>
        <strain evidence="3">ChiSxjej1B13-11774</strain>
    </source>
</reference>
<evidence type="ECO:0000313" key="3">
    <source>
        <dbReference type="EMBL" id="HIZ42434.1"/>
    </source>
</evidence>
<gene>
    <name evidence="3" type="ORF">H9811_07715</name>
</gene>
<proteinExistence type="predicted"/>
<name>A0A9D2ERD6_9FIRM</name>
<evidence type="ECO:0000256" key="1">
    <source>
        <dbReference type="SAM" id="MobiDB-lite"/>
    </source>
</evidence>
<accession>A0A9D2ERD6</accession>
<dbReference type="EMBL" id="DXBP01000049">
    <property type="protein sequence ID" value="HIZ42434.1"/>
    <property type="molecule type" value="Genomic_DNA"/>
</dbReference>
<feature type="region of interest" description="Disordered" evidence="1">
    <location>
        <begin position="1"/>
        <end position="36"/>
    </location>
</feature>
<evidence type="ECO:0000256" key="2">
    <source>
        <dbReference type="SAM" id="Phobius"/>
    </source>
</evidence>
<comment type="caution">
    <text evidence="3">The sequence shown here is derived from an EMBL/GenBank/DDBJ whole genome shotgun (WGS) entry which is preliminary data.</text>
</comment>
<sequence length="108" mass="12104">MTDQKGTEKVAASSEARGTAWGLHAPKTPKEEVAHAKTGKNAWKDCFSCRFGGAPLTIRACPNPRGGKDSGFYFFVFIFVWSFFGSFFAKKEQKQRRNNKSYKKESSP</sequence>
<organism evidence="3 4">
    <name type="scientific">Candidatus Gemmiger excrementigallinarum</name>
    <dbReference type="NCBI Taxonomy" id="2838609"/>
    <lineage>
        <taxon>Bacteria</taxon>
        <taxon>Bacillati</taxon>
        <taxon>Bacillota</taxon>
        <taxon>Clostridia</taxon>
        <taxon>Eubacteriales</taxon>
        <taxon>Gemmiger</taxon>
    </lineage>
</organism>